<accession>A0A919MSK2</accession>
<dbReference type="EMBL" id="BOMV01000006">
    <property type="protein sequence ID" value="GIE93294.1"/>
    <property type="molecule type" value="Genomic_DNA"/>
</dbReference>
<dbReference type="AlphaFoldDB" id="A0A919MSK2"/>
<name>A0A919MSK2_9ACTN</name>
<dbReference type="RefSeq" id="WP_203779347.1">
    <property type="nucleotide sequence ID" value="NZ_BOMV01000006.1"/>
</dbReference>
<keyword evidence="2" id="KW-1185">Reference proteome</keyword>
<evidence type="ECO:0000313" key="2">
    <source>
        <dbReference type="Proteomes" id="UP000636960"/>
    </source>
</evidence>
<dbReference type="Proteomes" id="UP000636960">
    <property type="component" value="Unassembled WGS sequence"/>
</dbReference>
<comment type="caution">
    <text evidence="1">The sequence shown here is derived from an EMBL/GenBank/DDBJ whole genome shotgun (WGS) entry which is preliminary data.</text>
</comment>
<organism evidence="1 2">
    <name type="scientific">Paractinoplanes rishiriensis</name>
    <dbReference type="NCBI Taxonomy" id="1050105"/>
    <lineage>
        <taxon>Bacteria</taxon>
        <taxon>Bacillati</taxon>
        <taxon>Actinomycetota</taxon>
        <taxon>Actinomycetes</taxon>
        <taxon>Micromonosporales</taxon>
        <taxon>Micromonosporaceae</taxon>
        <taxon>Paractinoplanes</taxon>
    </lineage>
</organism>
<gene>
    <name evidence="1" type="ORF">Ari01nite_07590</name>
</gene>
<proteinExistence type="predicted"/>
<reference evidence="1" key="1">
    <citation type="submission" date="2021-01" db="EMBL/GenBank/DDBJ databases">
        <title>Whole genome shotgun sequence of Actinoplanes rishiriensis NBRC 108556.</title>
        <authorList>
            <person name="Komaki H."/>
            <person name="Tamura T."/>
        </authorList>
    </citation>
    <scope>NUCLEOTIDE SEQUENCE</scope>
    <source>
        <strain evidence="1">NBRC 108556</strain>
    </source>
</reference>
<protein>
    <submittedName>
        <fullName evidence="1">Uncharacterized protein</fullName>
    </submittedName>
</protein>
<sequence length="110" mass="11469">MSDGMRIDTERVGDVGRGLRIEANTGFADAADRGKILHGHGVEFGARLGSSSVVVEAQQRYASALANTEANLRAYHLAAGALATAAEEIARLFATADADAAEDLIARTVL</sequence>
<evidence type="ECO:0000313" key="1">
    <source>
        <dbReference type="EMBL" id="GIE93294.1"/>
    </source>
</evidence>